<protein>
    <recommendedName>
        <fullName evidence="12">Cytochrome P450</fullName>
    </recommendedName>
</protein>
<dbReference type="SUPFAM" id="SSF48264">
    <property type="entry name" value="Cytochrome P450"/>
    <property type="match status" value="1"/>
</dbReference>
<dbReference type="Proteomes" id="UP000664521">
    <property type="component" value="Unassembled WGS sequence"/>
</dbReference>
<dbReference type="PROSITE" id="PS00086">
    <property type="entry name" value="CYTOCHROME_P450"/>
    <property type="match status" value="1"/>
</dbReference>
<evidence type="ECO:0000313" key="10">
    <source>
        <dbReference type="EMBL" id="CAF9936658.1"/>
    </source>
</evidence>
<evidence type="ECO:0000256" key="7">
    <source>
        <dbReference type="PIRSR" id="PIRSR602401-1"/>
    </source>
</evidence>
<name>A0A8H3GBG3_9LECA</name>
<sequence>MSLGDSFPIKISVLNSYVILLLPSAVLYVVTLLVYRLYYASVAKFPGPRLAAITFFYEFYYDVWLEGRYTWKIQELHKQYGLLHLLTIKQGRILICHPHLGPFVRINPCEVHCNDPEFFDVLYVNSGKRRTDKSMWAIRQSYEHLQLVHPTALAHLLTAYYLSPTRDSAFKTIEHDLHKMRRNQLSPFFSKASIRTLEPLLVHKVDKLCTRLEESCDTNRVLSLTHAFVALTLDIISRVCFGYSYGCLEQKEFASKFYEDLVSSSRTVHLVRQFPWFFQLIARFPRLASNKMADGMLAAKKRQMEVMQQVKDIVDRHARNEKPPIEAFTVFDAMLDADVPPHEKSVSRLTAEALTLTAAGSLTTANTLDATIYYLLTNPTCLACLRQELDVAIPDLKMLPTTAELEKLPYLTAVIHEALRLGKGVPHRLARVSPDVSYRYREWVIPRGAPISMSSIGILEHPGIFPDPHNFIPERWLPFDAPEVRHRRKYLIVFGGGSRMCLGLNLAWAELYLTVAAVVRRFGGRLSLDDFVFDRDLEIVVDGFNPLPSRESKGLRVLVSPKTIV</sequence>
<organism evidence="10 11">
    <name type="scientific">Heterodermia speciosa</name>
    <dbReference type="NCBI Taxonomy" id="116794"/>
    <lineage>
        <taxon>Eukaryota</taxon>
        <taxon>Fungi</taxon>
        <taxon>Dikarya</taxon>
        <taxon>Ascomycota</taxon>
        <taxon>Pezizomycotina</taxon>
        <taxon>Lecanoromycetes</taxon>
        <taxon>OSLEUM clade</taxon>
        <taxon>Lecanoromycetidae</taxon>
        <taxon>Caliciales</taxon>
        <taxon>Physciaceae</taxon>
        <taxon>Heterodermia</taxon>
    </lineage>
</organism>
<dbReference type="GO" id="GO:0016705">
    <property type="term" value="F:oxidoreductase activity, acting on paired donors, with incorporation or reduction of molecular oxygen"/>
    <property type="evidence" value="ECO:0007669"/>
    <property type="project" value="InterPro"/>
</dbReference>
<feature type="transmembrane region" description="Helical" evidence="9">
    <location>
        <begin position="17"/>
        <end position="39"/>
    </location>
</feature>
<dbReference type="InterPro" id="IPR017972">
    <property type="entry name" value="Cyt_P450_CS"/>
</dbReference>
<evidence type="ECO:0000256" key="8">
    <source>
        <dbReference type="RuleBase" id="RU000461"/>
    </source>
</evidence>
<dbReference type="Pfam" id="PF00067">
    <property type="entry name" value="p450"/>
    <property type="match status" value="1"/>
</dbReference>
<dbReference type="EMBL" id="CAJPDS010000093">
    <property type="protein sequence ID" value="CAF9936658.1"/>
    <property type="molecule type" value="Genomic_DNA"/>
</dbReference>
<comment type="cofactor">
    <cofactor evidence="1 7">
        <name>heme</name>
        <dbReference type="ChEBI" id="CHEBI:30413"/>
    </cofactor>
</comment>
<keyword evidence="6 8" id="KW-0503">Monooxygenase</keyword>
<dbReference type="PRINTS" id="PR00463">
    <property type="entry name" value="EP450I"/>
</dbReference>
<evidence type="ECO:0000256" key="6">
    <source>
        <dbReference type="ARBA" id="ARBA00023033"/>
    </source>
</evidence>
<dbReference type="CDD" id="cd11062">
    <property type="entry name" value="CYP58-like"/>
    <property type="match status" value="1"/>
</dbReference>
<dbReference type="InterPro" id="IPR002401">
    <property type="entry name" value="Cyt_P450_E_grp-I"/>
</dbReference>
<keyword evidence="9" id="KW-0812">Transmembrane</keyword>
<feature type="binding site" description="axial binding residue" evidence="7">
    <location>
        <position position="501"/>
    </location>
    <ligand>
        <name>heme</name>
        <dbReference type="ChEBI" id="CHEBI:30413"/>
    </ligand>
    <ligandPart>
        <name>Fe</name>
        <dbReference type="ChEBI" id="CHEBI:18248"/>
    </ligandPart>
</feature>
<evidence type="ECO:0000256" key="1">
    <source>
        <dbReference type="ARBA" id="ARBA00001971"/>
    </source>
</evidence>
<dbReference type="PANTHER" id="PTHR24305">
    <property type="entry name" value="CYTOCHROME P450"/>
    <property type="match status" value="1"/>
</dbReference>
<evidence type="ECO:0000256" key="3">
    <source>
        <dbReference type="ARBA" id="ARBA00022723"/>
    </source>
</evidence>
<keyword evidence="9" id="KW-1133">Transmembrane helix</keyword>
<dbReference type="InterPro" id="IPR050121">
    <property type="entry name" value="Cytochrome_P450_monoxygenase"/>
</dbReference>
<dbReference type="GO" id="GO:0020037">
    <property type="term" value="F:heme binding"/>
    <property type="evidence" value="ECO:0007669"/>
    <property type="project" value="InterPro"/>
</dbReference>
<evidence type="ECO:0000256" key="9">
    <source>
        <dbReference type="SAM" id="Phobius"/>
    </source>
</evidence>
<dbReference type="GO" id="GO:0004497">
    <property type="term" value="F:monooxygenase activity"/>
    <property type="evidence" value="ECO:0007669"/>
    <property type="project" value="UniProtKB-KW"/>
</dbReference>
<comment type="similarity">
    <text evidence="2 8">Belongs to the cytochrome P450 family.</text>
</comment>
<evidence type="ECO:0000256" key="2">
    <source>
        <dbReference type="ARBA" id="ARBA00010617"/>
    </source>
</evidence>
<reference evidence="10" key="1">
    <citation type="submission" date="2021-03" db="EMBL/GenBank/DDBJ databases">
        <authorList>
            <person name="Tagirdzhanova G."/>
        </authorList>
    </citation>
    <scope>NUCLEOTIDE SEQUENCE</scope>
</reference>
<evidence type="ECO:0000256" key="5">
    <source>
        <dbReference type="ARBA" id="ARBA00023004"/>
    </source>
</evidence>
<dbReference type="AlphaFoldDB" id="A0A8H3GBG3"/>
<proteinExistence type="inferred from homology"/>
<keyword evidence="11" id="KW-1185">Reference proteome</keyword>
<keyword evidence="3 7" id="KW-0479">Metal-binding</keyword>
<keyword evidence="5 7" id="KW-0408">Iron</keyword>
<dbReference type="OrthoDB" id="3945418at2759"/>
<evidence type="ECO:0000256" key="4">
    <source>
        <dbReference type="ARBA" id="ARBA00023002"/>
    </source>
</evidence>
<keyword evidence="9" id="KW-0472">Membrane</keyword>
<evidence type="ECO:0008006" key="12">
    <source>
        <dbReference type="Google" id="ProtNLM"/>
    </source>
</evidence>
<dbReference type="PANTHER" id="PTHR24305:SF157">
    <property type="entry name" value="N-ACETYLTRYPTOPHAN 6-HYDROXYLASE IVOC-RELATED"/>
    <property type="match status" value="1"/>
</dbReference>
<dbReference type="InterPro" id="IPR001128">
    <property type="entry name" value="Cyt_P450"/>
</dbReference>
<comment type="caution">
    <text evidence="10">The sequence shown here is derived from an EMBL/GenBank/DDBJ whole genome shotgun (WGS) entry which is preliminary data.</text>
</comment>
<gene>
    <name evidence="10" type="ORF">HETSPECPRED_010411</name>
</gene>
<dbReference type="Gene3D" id="1.10.630.10">
    <property type="entry name" value="Cytochrome P450"/>
    <property type="match status" value="1"/>
</dbReference>
<dbReference type="InterPro" id="IPR036396">
    <property type="entry name" value="Cyt_P450_sf"/>
</dbReference>
<evidence type="ECO:0000313" key="11">
    <source>
        <dbReference type="Proteomes" id="UP000664521"/>
    </source>
</evidence>
<dbReference type="GO" id="GO:0005506">
    <property type="term" value="F:iron ion binding"/>
    <property type="evidence" value="ECO:0007669"/>
    <property type="project" value="InterPro"/>
</dbReference>
<accession>A0A8H3GBG3</accession>
<keyword evidence="4 8" id="KW-0560">Oxidoreductase</keyword>
<keyword evidence="7 8" id="KW-0349">Heme</keyword>
<dbReference type="PRINTS" id="PR00385">
    <property type="entry name" value="P450"/>
</dbReference>